<dbReference type="Proteomes" id="UP000215086">
    <property type="component" value="Chromosome"/>
</dbReference>
<sequence length="41" mass="4778">MTSTFSREIVRRGTLVVPAGTQNMIQRWKVDVTSTLLRKWN</sequence>
<dbReference type="EMBL" id="CP018477">
    <property type="protein sequence ID" value="ASV75985.1"/>
    <property type="molecule type" value="Genomic_DNA"/>
</dbReference>
<name>A0A286RJ39_9BACT</name>
<protein>
    <submittedName>
        <fullName evidence="1">Uncharacterized protein</fullName>
    </submittedName>
</protein>
<proteinExistence type="predicted"/>
<organism evidence="1 2">
    <name type="scientific">Thermogutta terrifontis</name>
    <dbReference type="NCBI Taxonomy" id="1331910"/>
    <lineage>
        <taxon>Bacteria</taxon>
        <taxon>Pseudomonadati</taxon>
        <taxon>Planctomycetota</taxon>
        <taxon>Planctomycetia</taxon>
        <taxon>Pirellulales</taxon>
        <taxon>Thermoguttaceae</taxon>
        <taxon>Thermogutta</taxon>
    </lineage>
</organism>
<accession>A0A286RJ39</accession>
<evidence type="ECO:0000313" key="1">
    <source>
        <dbReference type="EMBL" id="ASV75985.1"/>
    </source>
</evidence>
<gene>
    <name evidence="1" type="ORF">THTE_3383</name>
</gene>
<reference evidence="1 2" key="1">
    <citation type="journal article" name="Front. Microbiol.">
        <title>Sugar Metabolism of the First Thermophilic Planctomycete Thermogutta terrifontis: Comparative Genomic and Transcriptomic Approaches.</title>
        <authorList>
            <person name="Elcheninov A.G."/>
            <person name="Menzel P."/>
            <person name="Gudbergsdottir S.R."/>
            <person name="Slesarev A.I."/>
            <person name="Kadnikov V.V."/>
            <person name="Krogh A."/>
            <person name="Bonch-Osmolovskaya E.A."/>
            <person name="Peng X."/>
            <person name="Kublanov I.V."/>
        </authorList>
    </citation>
    <scope>NUCLEOTIDE SEQUENCE [LARGE SCALE GENOMIC DNA]</scope>
    <source>
        <strain evidence="1 2">R1</strain>
    </source>
</reference>
<evidence type="ECO:0000313" key="2">
    <source>
        <dbReference type="Proteomes" id="UP000215086"/>
    </source>
</evidence>
<dbReference type="AlphaFoldDB" id="A0A286RJ39"/>
<keyword evidence="2" id="KW-1185">Reference proteome</keyword>
<dbReference type="KEGG" id="ttf:THTE_3383"/>